<proteinExistence type="predicted"/>
<feature type="compositionally biased region" description="Gly residues" evidence="1">
    <location>
        <begin position="39"/>
        <end position="54"/>
    </location>
</feature>
<evidence type="ECO:0000313" key="3">
    <source>
        <dbReference type="EMBL" id="CAI0549378.1"/>
    </source>
</evidence>
<reference evidence="2" key="1">
    <citation type="submission" date="2022-08" db="EMBL/GenBank/DDBJ databases">
        <authorList>
            <person name="Gutierrez-Valencia J."/>
        </authorList>
    </citation>
    <scope>NUCLEOTIDE SEQUENCE</scope>
</reference>
<keyword evidence="4" id="KW-1185">Reference proteome</keyword>
<evidence type="ECO:0000313" key="4">
    <source>
        <dbReference type="Proteomes" id="UP001154282"/>
    </source>
</evidence>
<gene>
    <name evidence="2" type="ORF">LITE_LOCUS45120</name>
    <name evidence="3" type="ORF">LITE_LOCUS45121</name>
</gene>
<name>A0AAV0QV62_9ROSI</name>
<evidence type="ECO:0000313" key="2">
    <source>
        <dbReference type="EMBL" id="CAI0549377.1"/>
    </source>
</evidence>
<comment type="caution">
    <text evidence="2">The sequence shown here is derived from an EMBL/GenBank/DDBJ whole genome shotgun (WGS) entry which is preliminary data.</text>
</comment>
<dbReference type="EMBL" id="CAMGYJ010000010">
    <property type="protein sequence ID" value="CAI0549378.1"/>
    <property type="molecule type" value="Genomic_DNA"/>
</dbReference>
<feature type="compositionally biased region" description="Low complexity" evidence="1">
    <location>
        <begin position="69"/>
        <end position="78"/>
    </location>
</feature>
<protein>
    <submittedName>
        <fullName evidence="2">Uncharacterized protein</fullName>
    </submittedName>
</protein>
<sequence>MQERAREQGQTLDALTGAVKALAGQVGDLVAALKKSGIEAGGGGQLHGEDGAPGEGSMSVEAAGDHGAARASANTAAEGRGEKGGAAANPNRLGLRAGQVSFGPTIKDGLLPTPSAQEKARARGKAKMAEYVGLDEEELMGLEQERVDGLGAGV</sequence>
<accession>A0AAV0QV62</accession>
<evidence type="ECO:0000256" key="1">
    <source>
        <dbReference type="SAM" id="MobiDB-lite"/>
    </source>
</evidence>
<dbReference type="AlphaFoldDB" id="A0AAV0QV62"/>
<feature type="region of interest" description="Disordered" evidence="1">
    <location>
        <begin position="38"/>
        <end position="122"/>
    </location>
</feature>
<organism evidence="2 4">
    <name type="scientific">Linum tenue</name>
    <dbReference type="NCBI Taxonomy" id="586396"/>
    <lineage>
        <taxon>Eukaryota</taxon>
        <taxon>Viridiplantae</taxon>
        <taxon>Streptophyta</taxon>
        <taxon>Embryophyta</taxon>
        <taxon>Tracheophyta</taxon>
        <taxon>Spermatophyta</taxon>
        <taxon>Magnoliopsida</taxon>
        <taxon>eudicotyledons</taxon>
        <taxon>Gunneridae</taxon>
        <taxon>Pentapetalae</taxon>
        <taxon>rosids</taxon>
        <taxon>fabids</taxon>
        <taxon>Malpighiales</taxon>
        <taxon>Linaceae</taxon>
        <taxon>Linum</taxon>
    </lineage>
</organism>
<dbReference type="Proteomes" id="UP001154282">
    <property type="component" value="Unassembled WGS sequence"/>
</dbReference>
<dbReference type="EMBL" id="CAMGYJ010000010">
    <property type="protein sequence ID" value="CAI0549377.1"/>
    <property type="molecule type" value="Genomic_DNA"/>
</dbReference>